<accession>A0AAN1CXM4</accession>
<keyword evidence="4" id="KW-1185">Reference proteome</keyword>
<dbReference type="GO" id="GO:0008233">
    <property type="term" value="F:peptidase activity"/>
    <property type="evidence" value="ECO:0007669"/>
    <property type="project" value="InterPro"/>
</dbReference>
<feature type="compositionally biased region" description="Polar residues" evidence="1">
    <location>
        <begin position="394"/>
        <end position="415"/>
    </location>
</feature>
<dbReference type="GO" id="GO:0006508">
    <property type="term" value="P:proteolysis"/>
    <property type="evidence" value="ECO:0007669"/>
    <property type="project" value="InterPro"/>
</dbReference>
<dbReference type="NCBIfam" id="TIGR03296">
    <property type="entry name" value="M6dom_TIGR03296"/>
    <property type="match status" value="1"/>
</dbReference>
<name>A0AAN1CXM4_VIBNA</name>
<dbReference type="Pfam" id="PF05547">
    <property type="entry name" value="Peptidase_M6"/>
    <property type="match status" value="1"/>
</dbReference>
<dbReference type="InterPro" id="IPR008757">
    <property type="entry name" value="Peptidase_M6-like_domain"/>
</dbReference>
<organism evidence="3 4">
    <name type="scientific">Vibrio natriegens NBRC 15636 = ATCC 14048 = DSM 759</name>
    <dbReference type="NCBI Taxonomy" id="1219067"/>
    <lineage>
        <taxon>Bacteria</taxon>
        <taxon>Pseudomonadati</taxon>
        <taxon>Pseudomonadota</taxon>
        <taxon>Gammaproteobacteria</taxon>
        <taxon>Vibrionales</taxon>
        <taxon>Vibrionaceae</taxon>
        <taxon>Vibrio</taxon>
    </lineage>
</organism>
<protein>
    <submittedName>
        <fullName evidence="3">Peptidase M6</fullName>
    </submittedName>
</protein>
<feature type="domain" description="Peptidase M6-like" evidence="2">
    <location>
        <begin position="89"/>
        <end position="285"/>
    </location>
</feature>
<dbReference type="AlphaFoldDB" id="A0AAN1CXM4"/>
<feature type="region of interest" description="Disordered" evidence="1">
    <location>
        <begin position="378"/>
        <end position="415"/>
    </location>
</feature>
<dbReference type="KEGG" id="vna:PN96_15870"/>
<evidence type="ECO:0000313" key="4">
    <source>
        <dbReference type="Proteomes" id="UP000092741"/>
    </source>
</evidence>
<dbReference type="EMBL" id="CP016346">
    <property type="protein sequence ID" value="ANQ14962.1"/>
    <property type="molecule type" value="Genomic_DNA"/>
</dbReference>
<evidence type="ECO:0000259" key="2">
    <source>
        <dbReference type="Pfam" id="PF05547"/>
    </source>
</evidence>
<dbReference type="SUPFAM" id="SSF55486">
    <property type="entry name" value="Metalloproteases ('zincins'), catalytic domain"/>
    <property type="match status" value="1"/>
</dbReference>
<dbReference type="PANTHER" id="PTHR41775">
    <property type="entry name" value="SECRETED PROTEIN-RELATED"/>
    <property type="match status" value="1"/>
</dbReference>
<evidence type="ECO:0000256" key="1">
    <source>
        <dbReference type="SAM" id="MobiDB-lite"/>
    </source>
</evidence>
<evidence type="ECO:0000313" key="3">
    <source>
        <dbReference type="EMBL" id="ANQ14962.1"/>
    </source>
</evidence>
<gene>
    <name evidence="3" type="ORF">BA890_19720</name>
</gene>
<sequence>MCRDLCIMPPDPELHNKIDKSKDAFLHGSLLDQVDQVDLLDMRTYTLITGRPAKTRSHNHTLESAPVTGVRRALVLLVDFSDKTATQPQSHFNNLLFSLGGNSMREYYREVSYNKLDVQGQVSGSGPTAGWYRAPQPKSYYTNNDFGFGSYPRNAQKLAEDVIDLAAPHVNFANYDNSGNGKVEALVIICAGIGGEQSGDKDDIWSHKWSISPKNVDGVVVDRYFMAPENGRVGVMSHELGHLLMGWPDLYDTDYSSRGTGSWDLMAGGSWNNGGNTPAHPTAWCKVQAGWVTPGVIFNSAQAINLTPYSDNAQVYKLPIGSVNSKEYFLLSNRQKSGYDQYLPGEGMIIEHVDENKTNNTDESHYLVDIEQADGQRHLNTNANSGDSNDPYPSGSNNRFSNTSTPNSKSYSGADSKVTVSDITRVSNNITANVNVGGAAAKEWKHNVAVSRTYATVHTNNCWAYLAGIGWRKIDGISNDGVSNVFNLLVNARAFDRPVSVQIDGSKIYAAYMN</sequence>
<dbReference type="Proteomes" id="UP000092741">
    <property type="component" value="Chromosome 2"/>
</dbReference>
<reference evidence="3 4" key="1">
    <citation type="submission" date="2016-07" db="EMBL/GenBank/DDBJ databases">
        <title>Developing Vibrio natriegens as a novel, fast-growing host for biotechnology.</title>
        <authorList>
            <person name="Weinstock M.T."/>
            <person name="Hesek E.D."/>
            <person name="Wilson C.M."/>
            <person name="Gibson D.G."/>
        </authorList>
    </citation>
    <scope>NUCLEOTIDE SEQUENCE [LARGE SCALE GENOMIC DNA]</scope>
    <source>
        <strain evidence="3 4">ATCC 14048</strain>
    </source>
</reference>
<feature type="compositionally biased region" description="Polar residues" evidence="1">
    <location>
        <begin position="378"/>
        <end position="388"/>
    </location>
</feature>
<proteinExistence type="predicted"/>
<dbReference type="PANTHER" id="PTHR41775:SF1">
    <property type="entry name" value="PEPTIDASE M6-LIKE DOMAIN-CONTAINING PROTEIN"/>
    <property type="match status" value="1"/>
</dbReference>